<dbReference type="AlphaFoldDB" id="A0A0R2ALC7"/>
<evidence type="ECO:0000313" key="2">
    <source>
        <dbReference type="Proteomes" id="UP000052012"/>
    </source>
</evidence>
<dbReference type="EMBL" id="AYYQ01000033">
    <property type="protein sequence ID" value="KRM67982.1"/>
    <property type="molecule type" value="Genomic_DNA"/>
</dbReference>
<evidence type="ECO:0000313" key="1">
    <source>
        <dbReference type="EMBL" id="KRM67982.1"/>
    </source>
</evidence>
<reference evidence="1 2" key="1">
    <citation type="journal article" date="2015" name="Genome Announc.">
        <title>Expanding the biotechnology potential of lactobacilli through comparative genomics of 213 strains and associated genera.</title>
        <authorList>
            <person name="Sun Z."/>
            <person name="Harris H.M."/>
            <person name="McCann A."/>
            <person name="Guo C."/>
            <person name="Argimon S."/>
            <person name="Zhang W."/>
            <person name="Yang X."/>
            <person name="Jeffery I.B."/>
            <person name="Cooney J.C."/>
            <person name="Kagawa T.F."/>
            <person name="Liu W."/>
            <person name="Song Y."/>
            <person name="Salvetti E."/>
            <person name="Wrobel A."/>
            <person name="Rasinkangas P."/>
            <person name="Parkhill J."/>
            <person name="Rea M.C."/>
            <person name="O'Sullivan O."/>
            <person name="Ritari J."/>
            <person name="Douillard F.P."/>
            <person name="Paul Ross R."/>
            <person name="Yang R."/>
            <person name="Briner A.E."/>
            <person name="Felis G.E."/>
            <person name="de Vos W.M."/>
            <person name="Barrangou R."/>
            <person name="Klaenhammer T.R."/>
            <person name="Caufield P.W."/>
            <person name="Cui Y."/>
            <person name="Zhang H."/>
            <person name="O'Toole P.W."/>
        </authorList>
    </citation>
    <scope>NUCLEOTIDE SEQUENCE [LARGE SCALE GENOMIC DNA]</scope>
    <source>
        <strain evidence="1 2">DSM 23829</strain>
    </source>
</reference>
<proteinExistence type="predicted"/>
<comment type="caution">
    <text evidence="1">The sequence shown here is derived from an EMBL/GenBank/DDBJ whole genome shotgun (WGS) entry which is preliminary data.</text>
</comment>
<gene>
    <name evidence="1" type="ORF">FD06_GL000344</name>
</gene>
<protein>
    <submittedName>
        <fullName evidence="1">Uncharacterized protein</fullName>
    </submittedName>
</protein>
<keyword evidence="2" id="KW-1185">Reference proteome</keyword>
<accession>A0A0R2ALC7</accession>
<organism evidence="1 2">
    <name type="scientific">Apilactobacillus ozensis DSM 23829 = JCM 17196</name>
    <dbReference type="NCBI Taxonomy" id="1423781"/>
    <lineage>
        <taxon>Bacteria</taxon>
        <taxon>Bacillati</taxon>
        <taxon>Bacillota</taxon>
        <taxon>Bacilli</taxon>
        <taxon>Lactobacillales</taxon>
        <taxon>Lactobacillaceae</taxon>
        <taxon>Apilactobacillus</taxon>
    </lineage>
</organism>
<dbReference type="Proteomes" id="UP000052012">
    <property type="component" value="Unassembled WGS sequence"/>
</dbReference>
<name>A0A0R2ALC7_9LACO</name>
<dbReference type="PATRIC" id="fig|1423781.4.peg.353"/>
<sequence length="229" mass="26354">MEAMRMALTTAKMYFLISSKAKDSRAMINNIHSRAYLVDSCLLDLAAADVISLKDNRIIINEVLPHSLYFLNSFMDVVIRNKDDDIDTVIAKILQNVGVIKHTYLALGEEFTEDGNVIEKKKGIIHKVRTFVPQHKTNAEIIDNISSQMLGTRPMSINVFCLTEILVLSRQLRIYFRGRERKAIKNRLLRLEKHPEYAKVFELSKEFEIHMKKVTNLIAKETPSSYINL</sequence>